<keyword evidence="11" id="KW-1185">Reference proteome</keyword>
<dbReference type="Gene3D" id="3.30.450.40">
    <property type="match status" value="2"/>
</dbReference>
<dbReference type="InterPro" id="IPR000014">
    <property type="entry name" value="PAS"/>
</dbReference>
<dbReference type="Gene3D" id="1.10.287.130">
    <property type="match status" value="1"/>
</dbReference>
<dbReference type="SUPFAM" id="SSF55785">
    <property type="entry name" value="PYP-like sensor domain (PAS domain)"/>
    <property type="match status" value="1"/>
</dbReference>
<protein>
    <recommendedName>
        <fullName evidence="2">histidine kinase</fullName>
        <ecNumber evidence="2">2.7.13.3</ecNumber>
    </recommendedName>
</protein>
<dbReference type="InterPro" id="IPR036097">
    <property type="entry name" value="HisK_dim/P_sf"/>
</dbReference>
<dbReference type="EC" id="2.7.13.3" evidence="2"/>
<name>A0A7W8JV42_9DEIO</name>
<dbReference type="InterPro" id="IPR035965">
    <property type="entry name" value="PAS-like_dom_sf"/>
</dbReference>
<dbReference type="Pfam" id="PF02518">
    <property type="entry name" value="HATPase_c"/>
    <property type="match status" value="1"/>
</dbReference>
<dbReference type="CDD" id="cd16921">
    <property type="entry name" value="HATPase_FilI-like"/>
    <property type="match status" value="1"/>
</dbReference>
<dbReference type="GO" id="GO:0000155">
    <property type="term" value="F:phosphorelay sensor kinase activity"/>
    <property type="evidence" value="ECO:0007669"/>
    <property type="project" value="InterPro"/>
</dbReference>
<dbReference type="InterPro" id="IPR052162">
    <property type="entry name" value="Sensor_kinase/Photoreceptor"/>
</dbReference>
<comment type="caution">
    <text evidence="10">The sequence shown here is derived from an EMBL/GenBank/DDBJ whole genome shotgun (WGS) entry which is preliminary data.</text>
</comment>
<dbReference type="InterPro" id="IPR003661">
    <property type="entry name" value="HisK_dim/P_dom"/>
</dbReference>
<keyword evidence="3" id="KW-0597">Phosphoprotein</keyword>
<dbReference type="InterPro" id="IPR003594">
    <property type="entry name" value="HATPase_dom"/>
</dbReference>
<organism evidence="10 11">
    <name type="scientific">Deinococcus humi</name>
    <dbReference type="NCBI Taxonomy" id="662880"/>
    <lineage>
        <taxon>Bacteria</taxon>
        <taxon>Thermotogati</taxon>
        <taxon>Deinococcota</taxon>
        <taxon>Deinococci</taxon>
        <taxon>Deinococcales</taxon>
        <taxon>Deinococcaceae</taxon>
        <taxon>Deinococcus</taxon>
    </lineage>
</organism>
<dbReference type="InterPro" id="IPR000595">
    <property type="entry name" value="cNMP-bd_dom"/>
</dbReference>
<evidence type="ECO:0000256" key="1">
    <source>
        <dbReference type="ARBA" id="ARBA00000085"/>
    </source>
</evidence>
<keyword evidence="5" id="KW-0418">Kinase</keyword>
<dbReference type="SMART" id="SM00065">
    <property type="entry name" value="GAF"/>
    <property type="match status" value="2"/>
</dbReference>
<feature type="domain" description="Histidine kinase" evidence="8">
    <location>
        <begin position="512"/>
        <end position="726"/>
    </location>
</feature>
<dbReference type="InterPro" id="IPR029016">
    <property type="entry name" value="GAF-like_dom_sf"/>
</dbReference>
<comment type="catalytic activity">
    <reaction evidence="1">
        <text>ATP + protein L-histidine = ADP + protein N-phospho-L-histidine.</text>
        <dbReference type="EC" id="2.7.13.3"/>
    </reaction>
</comment>
<dbReference type="SUPFAM" id="SSF55874">
    <property type="entry name" value="ATPase domain of HSP90 chaperone/DNA topoisomerase II/histidine kinase"/>
    <property type="match status" value="1"/>
</dbReference>
<evidence type="ECO:0000256" key="4">
    <source>
        <dbReference type="ARBA" id="ARBA00022679"/>
    </source>
</evidence>
<dbReference type="SUPFAM" id="SSF55781">
    <property type="entry name" value="GAF domain-like"/>
    <property type="match status" value="2"/>
</dbReference>
<dbReference type="SMART" id="SM00388">
    <property type="entry name" value="HisKA"/>
    <property type="match status" value="1"/>
</dbReference>
<dbReference type="Proteomes" id="UP000552709">
    <property type="component" value="Unassembled WGS sequence"/>
</dbReference>
<evidence type="ECO:0000259" key="8">
    <source>
        <dbReference type="PROSITE" id="PS50109"/>
    </source>
</evidence>
<dbReference type="CDD" id="cd00130">
    <property type="entry name" value="PAS"/>
    <property type="match status" value="1"/>
</dbReference>
<dbReference type="InterPro" id="IPR036890">
    <property type="entry name" value="HATPase_C_sf"/>
</dbReference>
<evidence type="ECO:0000313" key="10">
    <source>
        <dbReference type="EMBL" id="MBB5363800.1"/>
    </source>
</evidence>
<dbReference type="PROSITE" id="PS50112">
    <property type="entry name" value="PAS"/>
    <property type="match status" value="1"/>
</dbReference>
<feature type="domain" description="PAS" evidence="9">
    <location>
        <begin position="23"/>
        <end position="61"/>
    </location>
</feature>
<keyword evidence="4" id="KW-0808">Transferase</keyword>
<feature type="domain" description="Cyclic nucleotide-binding" evidence="7">
    <location>
        <begin position="181"/>
        <end position="265"/>
    </location>
</feature>
<dbReference type="PANTHER" id="PTHR43304:SF1">
    <property type="entry name" value="PAC DOMAIN-CONTAINING PROTEIN"/>
    <property type="match status" value="1"/>
</dbReference>
<dbReference type="Pfam" id="PF00512">
    <property type="entry name" value="HisKA"/>
    <property type="match status" value="1"/>
</dbReference>
<dbReference type="RefSeq" id="WP_184133361.1">
    <property type="nucleotide sequence ID" value="NZ_JACHFL010000007.1"/>
</dbReference>
<dbReference type="InterPro" id="IPR004358">
    <property type="entry name" value="Sig_transdc_His_kin-like_C"/>
</dbReference>
<evidence type="ECO:0000259" key="9">
    <source>
        <dbReference type="PROSITE" id="PS50112"/>
    </source>
</evidence>
<sequence>MRIIALPTDALNATPLNASLGCILSMNKEGQVIEWSITAEQTFGYTSAEALGQSVSDLILPTAYRAGLDQYLKTGKAFTLNQRLRVEAQRRSGEVFPCELTIHPVLVKDGGPSFTAYLRDLTEQVRAQVRQDALCAVARNLGQAATPAQVVEMILREVMPSTDATRGSVGILTPEGDHLRLLGELKYDATVKAALDKFPLTLDIPGSHVVRTGQPVFGGRAVLEARFSALSRVGPSQLAAAAVLPLSVQGTTFGYLALVYDTPQAFGDAERHFLTAMSEQCALALHRAHLLEGESHARERLAFLAKAGEALASSLDLEATLARLAELAVPHIADWCAVYLPEGPYLHPHGLAHTNPEKVRVLREYVNETPVRIDSAGGTAEIYRSGAFLYFPGITPEMINALEVSAEQKARVHELGLRSYMGVPMLAHGQTVGVMSFALAETDRSFTPEDLNLALELGRRAGLALAHARLHQQLRESHATLEERVEERTRELEEQRRALERSNVELERFAYVASHDLQEPLRTIASFAELIEQRYAGSLDERGLRYLSLVIQGARRMKVLINDLLVFSRLNAVKDPLSPVLLDAALGEALDALHTAIAESGARITSQDLPDVLGVHSELIQVFQNLIGNALKFRRADVRPEIRIEAQRDGEGWRVQVQDNGIGFDPQYAEQIFQIFQRLHRRDQYEGTGMGLAVVQKILEHHGGRVWAQSEPGVGSTFSFTLMDAARDG</sequence>
<dbReference type="EMBL" id="JACHFL010000007">
    <property type="protein sequence ID" value="MBB5363800.1"/>
    <property type="molecule type" value="Genomic_DNA"/>
</dbReference>
<evidence type="ECO:0000256" key="5">
    <source>
        <dbReference type="ARBA" id="ARBA00022777"/>
    </source>
</evidence>
<evidence type="ECO:0000259" key="7">
    <source>
        <dbReference type="PROSITE" id="PS50042"/>
    </source>
</evidence>
<feature type="coiled-coil region" evidence="6">
    <location>
        <begin position="471"/>
        <end position="509"/>
    </location>
</feature>
<dbReference type="PANTHER" id="PTHR43304">
    <property type="entry name" value="PHYTOCHROME-LIKE PROTEIN CPH1"/>
    <property type="match status" value="1"/>
</dbReference>
<dbReference type="PROSITE" id="PS50109">
    <property type="entry name" value="HIS_KIN"/>
    <property type="match status" value="1"/>
</dbReference>
<dbReference type="Pfam" id="PF13185">
    <property type="entry name" value="GAF_2"/>
    <property type="match status" value="1"/>
</dbReference>
<gene>
    <name evidence="10" type="ORF">HNQ08_002907</name>
</gene>
<proteinExistence type="predicted"/>
<dbReference type="Gene3D" id="3.30.450.20">
    <property type="entry name" value="PAS domain"/>
    <property type="match status" value="1"/>
</dbReference>
<dbReference type="InterPro" id="IPR003018">
    <property type="entry name" value="GAF"/>
</dbReference>
<keyword evidence="6" id="KW-0175">Coiled coil</keyword>
<dbReference type="Pfam" id="PF01590">
    <property type="entry name" value="GAF"/>
    <property type="match status" value="1"/>
</dbReference>
<dbReference type="AlphaFoldDB" id="A0A7W8JV42"/>
<evidence type="ECO:0000256" key="2">
    <source>
        <dbReference type="ARBA" id="ARBA00012438"/>
    </source>
</evidence>
<evidence type="ECO:0000256" key="3">
    <source>
        <dbReference type="ARBA" id="ARBA00022553"/>
    </source>
</evidence>
<dbReference type="SUPFAM" id="SSF47384">
    <property type="entry name" value="Homodimeric domain of signal transducing histidine kinase"/>
    <property type="match status" value="1"/>
</dbReference>
<accession>A0A7W8JV42</accession>
<dbReference type="SMART" id="SM00387">
    <property type="entry name" value="HATPase_c"/>
    <property type="match status" value="1"/>
</dbReference>
<dbReference type="NCBIfam" id="TIGR00229">
    <property type="entry name" value="sensory_box"/>
    <property type="match status" value="1"/>
</dbReference>
<reference evidence="10 11" key="1">
    <citation type="submission" date="2020-08" db="EMBL/GenBank/DDBJ databases">
        <title>Genomic Encyclopedia of Type Strains, Phase IV (KMG-IV): sequencing the most valuable type-strain genomes for metagenomic binning, comparative biology and taxonomic classification.</title>
        <authorList>
            <person name="Goeker M."/>
        </authorList>
    </citation>
    <scope>NUCLEOTIDE SEQUENCE [LARGE SCALE GENOMIC DNA]</scope>
    <source>
        <strain evidence="10 11">DSM 27939</strain>
    </source>
</reference>
<dbReference type="InterPro" id="IPR005467">
    <property type="entry name" value="His_kinase_dom"/>
</dbReference>
<dbReference type="Gene3D" id="3.30.565.10">
    <property type="entry name" value="Histidine kinase-like ATPase, C-terminal domain"/>
    <property type="match status" value="1"/>
</dbReference>
<dbReference type="CDD" id="cd00082">
    <property type="entry name" value="HisKA"/>
    <property type="match status" value="1"/>
</dbReference>
<dbReference type="Pfam" id="PF13426">
    <property type="entry name" value="PAS_9"/>
    <property type="match status" value="1"/>
</dbReference>
<dbReference type="PROSITE" id="PS51257">
    <property type="entry name" value="PROKAR_LIPOPROTEIN"/>
    <property type="match status" value="1"/>
</dbReference>
<evidence type="ECO:0000313" key="11">
    <source>
        <dbReference type="Proteomes" id="UP000552709"/>
    </source>
</evidence>
<dbReference type="PROSITE" id="PS50042">
    <property type="entry name" value="CNMP_BINDING_3"/>
    <property type="match status" value="1"/>
</dbReference>
<dbReference type="PRINTS" id="PR00344">
    <property type="entry name" value="BCTRLSENSOR"/>
</dbReference>
<dbReference type="FunFam" id="3.30.565.10:FF:000006">
    <property type="entry name" value="Sensor histidine kinase WalK"/>
    <property type="match status" value="1"/>
</dbReference>
<evidence type="ECO:0000256" key="6">
    <source>
        <dbReference type="SAM" id="Coils"/>
    </source>
</evidence>